<evidence type="ECO:0000313" key="2">
    <source>
        <dbReference type="Ensembl" id="ENSMFAP00000049827.1"/>
    </source>
</evidence>
<reference evidence="2" key="2">
    <citation type="submission" date="2025-08" db="UniProtKB">
        <authorList>
            <consortium name="Ensembl"/>
        </authorList>
    </citation>
    <scope>IDENTIFICATION</scope>
</reference>
<dbReference type="GeneTree" id="ENSGT01150000286943"/>
<reference evidence="2" key="3">
    <citation type="submission" date="2025-09" db="UniProtKB">
        <authorList>
            <consortium name="Ensembl"/>
        </authorList>
    </citation>
    <scope>IDENTIFICATION</scope>
</reference>
<dbReference type="Proteomes" id="UP000233100">
    <property type="component" value="Chromosome 3"/>
</dbReference>
<evidence type="ECO:0000313" key="3">
    <source>
        <dbReference type="Proteomes" id="UP000233100"/>
    </source>
</evidence>
<dbReference type="PANTHER" id="PTHR12138">
    <property type="entry name" value="PRIMATE-EXPANDED PROTEIN FAMILY"/>
    <property type="match status" value="1"/>
</dbReference>
<sequence>NAILQHCHFCFIIFSFKVFILFLFIYLIFLDDISPLLPRLECSGVVSAHCNLCLPGSSDSPASASQVTVITGARHHTRLIFVFFCRDRVSPCCADWS</sequence>
<proteinExistence type="predicted"/>
<keyword evidence="1" id="KW-0472">Membrane</keyword>
<keyword evidence="3" id="KW-1185">Reference proteome</keyword>
<evidence type="ECO:0000256" key="1">
    <source>
        <dbReference type="SAM" id="Phobius"/>
    </source>
</evidence>
<accession>A0A7N9IB56</accession>
<keyword evidence="1" id="KW-0812">Transmembrane</keyword>
<organism evidence="2 3">
    <name type="scientific">Macaca fascicularis</name>
    <name type="common">Crab-eating macaque</name>
    <name type="synonym">Cynomolgus monkey</name>
    <dbReference type="NCBI Taxonomy" id="9541"/>
    <lineage>
        <taxon>Eukaryota</taxon>
        <taxon>Metazoa</taxon>
        <taxon>Chordata</taxon>
        <taxon>Craniata</taxon>
        <taxon>Vertebrata</taxon>
        <taxon>Euteleostomi</taxon>
        <taxon>Mammalia</taxon>
        <taxon>Eutheria</taxon>
        <taxon>Euarchontoglires</taxon>
        <taxon>Primates</taxon>
        <taxon>Haplorrhini</taxon>
        <taxon>Catarrhini</taxon>
        <taxon>Cercopithecidae</taxon>
        <taxon>Cercopithecinae</taxon>
        <taxon>Macaca</taxon>
    </lineage>
</organism>
<keyword evidence="1" id="KW-1133">Transmembrane helix</keyword>
<protein>
    <submittedName>
        <fullName evidence="2">Uncharacterized protein</fullName>
    </submittedName>
</protein>
<feature type="transmembrane region" description="Helical" evidence="1">
    <location>
        <begin position="7"/>
        <end position="29"/>
    </location>
</feature>
<name>A0A7N9IB56_MACFA</name>
<dbReference type="AlphaFoldDB" id="A0A7N9IB56"/>
<dbReference type="PANTHER" id="PTHR12138:SF162">
    <property type="entry name" value="CHROMOSOME UNDETERMINED SCAFFOLD_275, WHOLE GENOME SHOTGUN SEQUENCE"/>
    <property type="match status" value="1"/>
</dbReference>
<dbReference type="Ensembl" id="ENSMFAT00000078823.1">
    <property type="protein sequence ID" value="ENSMFAP00000049827.1"/>
    <property type="gene ID" value="ENSMFAG00000057132.1"/>
</dbReference>
<reference evidence="2 3" key="1">
    <citation type="submission" date="2013-03" db="EMBL/GenBank/DDBJ databases">
        <authorList>
            <person name="Warren W."/>
            <person name="Wilson R.K."/>
        </authorList>
    </citation>
    <scope>NUCLEOTIDE SEQUENCE</scope>
</reference>